<name>A0A940YR76_9BURK</name>
<dbReference type="EMBL" id="JAGQDE010000002">
    <property type="protein sequence ID" value="MBQ0957955.1"/>
    <property type="molecule type" value="Genomic_DNA"/>
</dbReference>
<keyword evidence="8" id="KW-1185">Reference proteome</keyword>
<dbReference type="AlphaFoldDB" id="A0A940YR76"/>
<dbReference type="RefSeq" id="WP_210800355.1">
    <property type="nucleotide sequence ID" value="NZ_JAGQDE010000002.1"/>
</dbReference>
<dbReference type="GO" id="GO:0005092">
    <property type="term" value="F:GDP-dissociation inhibitor activity"/>
    <property type="evidence" value="ECO:0007669"/>
    <property type="project" value="InterPro"/>
</dbReference>
<dbReference type="Gene3D" id="3.50.50.60">
    <property type="entry name" value="FAD/NAD(P)-binding domain"/>
    <property type="match status" value="2"/>
</dbReference>
<evidence type="ECO:0000259" key="6">
    <source>
        <dbReference type="Pfam" id="PF01593"/>
    </source>
</evidence>
<evidence type="ECO:0000256" key="2">
    <source>
        <dbReference type="ARBA" id="ARBA00022729"/>
    </source>
</evidence>
<sequence>MSAADLPQASASRRHRDRLAASYDVVVVGAGVGGLTSAALLAEAGARVLVVERQPVLGGFCHSWYRKVRHQGEMKRFRFDAGAMDFSGAHPGGTIRAVLQRVGADDKVRWRPLEHTYRQGRLSLDVPHDWREWQDTLCGQFPEEAEGIRGFFDAMRLVADARHSLAPHNGGVPRQPRGEAELRSFAERHAFAHQWKDRPVTELLARHVTRPQVAALLLRLSHYLTENRDTLSVARAADLFRFYFVGGYYPEGGTGRLPDALAEAVEERGGTVLSNASVERIMLRAGRVCGVRLDDGREIAAAVVISNADIRRTFGELLEPGAVSPEVARALAAMKPTPSGFTVYLAVDFVPQRLRSYTVDANYAFHVPSLVDPGAAPAGCSVFEVRTIFSDTANWFPADAEHDDWRATPAYAVRKRRFGDWLLRQAAQVVPELHEHVLYRTDASPLTYARYGHSIGGALYGWSGRPEGFDNGRTSVPGLYLVGSSALGSGIETVMISGANAAESLVPGLLADAARFTPPVTPPRELALAAN</sequence>
<dbReference type="PANTHER" id="PTHR46091">
    <property type="entry name" value="BLR7054 PROTEIN"/>
    <property type="match status" value="1"/>
</dbReference>
<evidence type="ECO:0000313" key="8">
    <source>
        <dbReference type="Proteomes" id="UP000678374"/>
    </source>
</evidence>
<dbReference type="GO" id="GO:0016491">
    <property type="term" value="F:oxidoreductase activity"/>
    <property type="evidence" value="ECO:0007669"/>
    <property type="project" value="InterPro"/>
</dbReference>
<dbReference type="SUPFAM" id="SSF51905">
    <property type="entry name" value="FAD/NAD(P)-binding domain"/>
    <property type="match status" value="1"/>
</dbReference>
<organism evidence="7 8">
    <name type="scientific">Ideonella aquatica</name>
    <dbReference type="NCBI Taxonomy" id="2824119"/>
    <lineage>
        <taxon>Bacteria</taxon>
        <taxon>Pseudomonadati</taxon>
        <taxon>Pseudomonadota</taxon>
        <taxon>Betaproteobacteria</taxon>
        <taxon>Burkholderiales</taxon>
        <taxon>Sphaerotilaceae</taxon>
        <taxon>Ideonella</taxon>
    </lineage>
</organism>
<accession>A0A940YR76</accession>
<dbReference type="Proteomes" id="UP000678374">
    <property type="component" value="Unassembled WGS sequence"/>
</dbReference>
<dbReference type="Pfam" id="PF01593">
    <property type="entry name" value="Amino_oxidase"/>
    <property type="match status" value="1"/>
</dbReference>
<protein>
    <submittedName>
        <fullName evidence="7">NAD(P)/FAD-dependent oxidoreductase</fullName>
    </submittedName>
</protein>
<gene>
    <name evidence="7" type="ORF">KAK06_03190</name>
</gene>
<reference evidence="7" key="1">
    <citation type="submission" date="2021-04" db="EMBL/GenBank/DDBJ databases">
        <title>The genome sequence of Ideonella sp. 4Y11.</title>
        <authorList>
            <person name="Liu Y."/>
        </authorList>
    </citation>
    <scope>NUCLEOTIDE SEQUENCE</scope>
    <source>
        <strain evidence="7">4Y11</strain>
    </source>
</reference>
<keyword evidence="1" id="KW-0285">Flavoprotein</keyword>
<evidence type="ECO:0000256" key="3">
    <source>
        <dbReference type="ARBA" id="ARBA00022827"/>
    </source>
</evidence>
<evidence type="ECO:0000313" key="7">
    <source>
        <dbReference type="EMBL" id="MBQ0957955.1"/>
    </source>
</evidence>
<evidence type="ECO:0000256" key="4">
    <source>
        <dbReference type="ARBA" id="ARBA00022857"/>
    </source>
</evidence>
<feature type="domain" description="Amine oxidase" evidence="6">
    <location>
        <begin position="33"/>
        <end position="504"/>
    </location>
</feature>
<evidence type="ECO:0000256" key="5">
    <source>
        <dbReference type="ARBA" id="ARBA00023027"/>
    </source>
</evidence>
<dbReference type="InterPro" id="IPR052206">
    <property type="entry name" value="Retinol_saturase"/>
</dbReference>
<evidence type="ECO:0000256" key="1">
    <source>
        <dbReference type="ARBA" id="ARBA00022630"/>
    </source>
</evidence>
<dbReference type="PRINTS" id="PR00891">
    <property type="entry name" value="RABGDIREP"/>
</dbReference>
<dbReference type="InterPro" id="IPR002937">
    <property type="entry name" value="Amino_oxidase"/>
</dbReference>
<dbReference type="GO" id="GO:0007264">
    <property type="term" value="P:small GTPase-mediated signal transduction"/>
    <property type="evidence" value="ECO:0007669"/>
    <property type="project" value="InterPro"/>
</dbReference>
<dbReference type="InterPro" id="IPR018203">
    <property type="entry name" value="GDP_dissociation_inhibitor"/>
</dbReference>
<keyword evidence="4" id="KW-0521">NADP</keyword>
<keyword evidence="5" id="KW-0520">NAD</keyword>
<dbReference type="InterPro" id="IPR036188">
    <property type="entry name" value="FAD/NAD-bd_sf"/>
</dbReference>
<comment type="caution">
    <text evidence="7">The sequence shown here is derived from an EMBL/GenBank/DDBJ whole genome shotgun (WGS) entry which is preliminary data.</text>
</comment>
<dbReference type="PANTHER" id="PTHR46091:SF3">
    <property type="entry name" value="AMINE OXIDASE DOMAIN-CONTAINING PROTEIN"/>
    <property type="match status" value="1"/>
</dbReference>
<keyword evidence="2" id="KW-0732">Signal</keyword>
<keyword evidence="3" id="KW-0274">FAD</keyword>
<proteinExistence type="predicted"/>